<dbReference type="EMBL" id="CABPRJ010002370">
    <property type="protein sequence ID" value="VVC43574.1"/>
    <property type="molecule type" value="Genomic_DNA"/>
</dbReference>
<organism evidence="2 3">
    <name type="scientific">Cinara cedri</name>
    <dbReference type="NCBI Taxonomy" id="506608"/>
    <lineage>
        <taxon>Eukaryota</taxon>
        <taxon>Metazoa</taxon>
        <taxon>Ecdysozoa</taxon>
        <taxon>Arthropoda</taxon>
        <taxon>Hexapoda</taxon>
        <taxon>Insecta</taxon>
        <taxon>Pterygota</taxon>
        <taxon>Neoptera</taxon>
        <taxon>Paraneoptera</taxon>
        <taxon>Hemiptera</taxon>
        <taxon>Sternorrhyncha</taxon>
        <taxon>Aphidomorpha</taxon>
        <taxon>Aphidoidea</taxon>
        <taxon>Aphididae</taxon>
        <taxon>Lachninae</taxon>
        <taxon>Cinara</taxon>
    </lineage>
</organism>
<dbReference type="Proteomes" id="UP000325440">
    <property type="component" value="Unassembled WGS sequence"/>
</dbReference>
<keyword evidence="1" id="KW-0732">Signal</keyword>
<gene>
    <name evidence="2" type="ORF">CINCED_3A017625</name>
</gene>
<keyword evidence="3" id="KW-1185">Reference proteome</keyword>
<accession>A0A5E4NIM5</accession>
<evidence type="ECO:0000313" key="2">
    <source>
        <dbReference type="EMBL" id="VVC43574.1"/>
    </source>
</evidence>
<protein>
    <submittedName>
        <fullName evidence="2">Uncharacterized protein</fullName>
    </submittedName>
</protein>
<feature type="signal peptide" evidence="1">
    <location>
        <begin position="1"/>
        <end position="21"/>
    </location>
</feature>
<reference evidence="2 3" key="1">
    <citation type="submission" date="2019-08" db="EMBL/GenBank/DDBJ databases">
        <authorList>
            <person name="Alioto T."/>
            <person name="Alioto T."/>
            <person name="Gomez Garrido J."/>
        </authorList>
    </citation>
    <scope>NUCLEOTIDE SEQUENCE [LARGE SCALE GENOMIC DNA]</scope>
</reference>
<sequence length="116" mass="13319">MMKPLTLVWTLTVTLTLCCDGAMIYDPMLQQDTVWYNPGIQYSELVDKKSVGMVESMEVNTNKPMSLIGSINALMNQLGKQQNNNINAMIKSNEQKTKEIGKRSRYPYFDVPYNRF</sequence>
<evidence type="ECO:0000313" key="3">
    <source>
        <dbReference type="Proteomes" id="UP000325440"/>
    </source>
</evidence>
<proteinExistence type="predicted"/>
<dbReference type="OrthoDB" id="6418774at2759"/>
<dbReference type="AlphaFoldDB" id="A0A5E4NIM5"/>
<name>A0A5E4NIM5_9HEMI</name>
<feature type="chain" id="PRO_5022863570" evidence="1">
    <location>
        <begin position="22"/>
        <end position="116"/>
    </location>
</feature>
<evidence type="ECO:0000256" key="1">
    <source>
        <dbReference type="SAM" id="SignalP"/>
    </source>
</evidence>